<dbReference type="Proteomes" id="UP000054270">
    <property type="component" value="Unassembled WGS sequence"/>
</dbReference>
<name>A0A0D2N9R9_HYPSF</name>
<reference evidence="3" key="1">
    <citation type="submission" date="2014-04" db="EMBL/GenBank/DDBJ databases">
        <title>Evolutionary Origins and Diversification of the Mycorrhizal Mutualists.</title>
        <authorList>
            <consortium name="DOE Joint Genome Institute"/>
            <consortium name="Mycorrhizal Genomics Consortium"/>
            <person name="Kohler A."/>
            <person name="Kuo A."/>
            <person name="Nagy L.G."/>
            <person name="Floudas D."/>
            <person name="Copeland A."/>
            <person name="Barry K.W."/>
            <person name="Cichocki N."/>
            <person name="Veneault-Fourrey C."/>
            <person name="LaButti K."/>
            <person name="Lindquist E.A."/>
            <person name="Lipzen A."/>
            <person name="Lundell T."/>
            <person name="Morin E."/>
            <person name="Murat C."/>
            <person name="Riley R."/>
            <person name="Ohm R."/>
            <person name="Sun H."/>
            <person name="Tunlid A."/>
            <person name="Henrissat B."/>
            <person name="Grigoriev I.V."/>
            <person name="Hibbett D.S."/>
            <person name="Martin F."/>
        </authorList>
    </citation>
    <scope>NUCLEOTIDE SEQUENCE [LARGE SCALE GENOMIC DNA]</scope>
    <source>
        <strain evidence="3">FD-334 SS-4</strain>
    </source>
</reference>
<protein>
    <recommendedName>
        <fullName evidence="1">Fungal-type protein kinase domain-containing protein</fullName>
    </recommendedName>
</protein>
<dbReference type="AlphaFoldDB" id="A0A0D2N9R9"/>
<organism evidence="2 3">
    <name type="scientific">Hypholoma sublateritium (strain FD-334 SS-4)</name>
    <dbReference type="NCBI Taxonomy" id="945553"/>
    <lineage>
        <taxon>Eukaryota</taxon>
        <taxon>Fungi</taxon>
        <taxon>Dikarya</taxon>
        <taxon>Basidiomycota</taxon>
        <taxon>Agaricomycotina</taxon>
        <taxon>Agaricomycetes</taxon>
        <taxon>Agaricomycetidae</taxon>
        <taxon>Agaricales</taxon>
        <taxon>Agaricineae</taxon>
        <taxon>Strophariaceae</taxon>
        <taxon>Hypholoma</taxon>
    </lineage>
</organism>
<feature type="domain" description="Fungal-type protein kinase" evidence="1">
    <location>
        <begin position="166"/>
        <end position="601"/>
    </location>
</feature>
<evidence type="ECO:0000259" key="1">
    <source>
        <dbReference type="Pfam" id="PF17667"/>
    </source>
</evidence>
<dbReference type="PANTHER" id="PTHR38248:SF2">
    <property type="entry name" value="FUNK1 11"/>
    <property type="match status" value="1"/>
</dbReference>
<accession>A0A0D2N9R9</accession>
<proteinExistence type="predicted"/>
<dbReference type="GO" id="GO:0004672">
    <property type="term" value="F:protein kinase activity"/>
    <property type="evidence" value="ECO:0007669"/>
    <property type="project" value="InterPro"/>
</dbReference>
<dbReference type="PANTHER" id="PTHR38248">
    <property type="entry name" value="FUNK1 6"/>
    <property type="match status" value="1"/>
</dbReference>
<sequence>MFSLKETPLKLDWASSGVFIKGTLHEQRQAVANDLGGGIPEVGIAYMLEHILPKPPSEVDADASLRILEARNTWSPTGGWSAFNGLTPAQMKGSEEAIFNENMETIVKNILGNCKFVDGNVPLRGVGIGTSPHLAPVSPTNIRSRPDACGLLEAYHPLHTSNWYTEMPEEGHYHWFNIVYTLEYKKKNTVDSRNDNVLKILWSLHHVMNTDHRRRFAFGITIENTIARVWYCCRQIVMVSTPFNFITEPQMFIKIFTSLHYSDISSVGFDPTMTYIWNREEDKIQRRIVVHQQGASGSMILKTYITTGDIISDESQIIRSRATRVYEAYDISDSSKTPVVIKDIWVDVNRKLEACIIAEVLENATEDEKSLFLTVLFHGIVQINDQSDLTEGPNIMRGLKFSTGGHNIMGSGGRNQPGIFILQQRKERVELSDTASSHSSLYTEKMVLFSTNVVPYTGEQSNPPVPSGFYTASKAHYRLVFKERGHSLHHLTLQCKMKLSSVLIPALCDIIRALKVMWKTSYVHRDVSAANIIIYKGRARLVDLEFAKKYAMPPSNPVRTASYSFQATEQLSENYLLGGIGKPIFNPLHDLESLWWISIWFTFCHFPLCMGDSNDTFVSHLTGPQTQQAIEEINFVGHVLFRLGNEGKPNINARTQALVDGLFLQDAQLDRYKFPATVRNFCKILDNFRDKLVGHFLKASQTSPNMSVVVHADYFSRPEFTTHDDLLDDFGTLGLAPNDQSSSQSSAMFKNVDYHLWPMKLLQDQLTRP</sequence>
<dbReference type="EMBL" id="KN817746">
    <property type="protein sequence ID" value="KJA13396.1"/>
    <property type="molecule type" value="Genomic_DNA"/>
</dbReference>
<dbReference type="InterPro" id="IPR040976">
    <property type="entry name" value="Pkinase_fungal"/>
</dbReference>
<dbReference type="Gene3D" id="1.10.510.10">
    <property type="entry name" value="Transferase(Phosphotransferase) domain 1"/>
    <property type="match status" value="1"/>
</dbReference>
<dbReference type="SUPFAM" id="SSF56112">
    <property type="entry name" value="Protein kinase-like (PK-like)"/>
    <property type="match status" value="1"/>
</dbReference>
<dbReference type="Pfam" id="PF17667">
    <property type="entry name" value="Pkinase_fungal"/>
    <property type="match status" value="1"/>
</dbReference>
<evidence type="ECO:0000313" key="3">
    <source>
        <dbReference type="Proteomes" id="UP000054270"/>
    </source>
</evidence>
<dbReference type="OrthoDB" id="3260094at2759"/>
<gene>
    <name evidence="2" type="ORF">HYPSUDRAFT_195778</name>
</gene>
<dbReference type="InterPro" id="IPR008266">
    <property type="entry name" value="Tyr_kinase_AS"/>
</dbReference>
<keyword evidence="3" id="KW-1185">Reference proteome</keyword>
<evidence type="ECO:0000313" key="2">
    <source>
        <dbReference type="EMBL" id="KJA13396.1"/>
    </source>
</evidence>
<dbReference type="PROSITE" id="PS00109">
    <property type="entry name" value="PROTEIN_KINASE_TYR"/>
    <property type="match status" value="1"/>
</dbReference>
<dbReference type="InterPro" id="IPR011009">
    <property type="entry name" value="Kinase-like_dom_sf"/>
</dbReference>